<sequence>MERSAEKVNHNGGGNPDADQGNAITARDLLQALQEKYRIMTAIFEQLTLGAATQPQPSPTFNISSFDGSEDAPAVREWIDNIRRTSTLHRWLVAYTLETAKSRLVGAAKDWYQARSSSTTSWEEFQERFRRTFLSQTGVAE</sequence>
<accession>A0ACB8C8P7</accession>
<name>A0ACB8C8P7_DERSI</name>
<dbReference type="EMBL" id="CM023477">
    <property type="protein sequence ID" value="KAH7937220.1"/>
    <property type="molecule type" value="Genomic_DNA"/>
</dbReference>
<evidence type="ECO:0000313" key="1">
    <source>
        <dbReference type="EMBL" id="KAH7937220.1"/>
    </source>
</evidence>
<reference evidence="1" key="1">
    <citation type="submission" date="2020-05" db="EMBL/GenBank/DDBJ databases">
        <title>Large-scale comparative analyses of tick genomes elucidate their genetic diversity and vector capacities.</title>
        <authorList>
            <person name="Jia N."/>
            <person name="Wang J."/>
            <person name="Shi W."/>
            <person name="Du L."/>
            <person name="Sun Y."/>
            <person name="Zhan W."/>
            <person name="Jiang J."/>
            <person name="Wang Q."/>
            <person name="Zhang B."/>
            <person name="Ji P."/>
            <person name="Sakyi L.B."/>
            <person name="Cui X."/>
            <person name="Yuan T."/>
            <person name="Jiang B."/>
            <person name="Yang W."/>
            <person name="Lam T.T.-Y."/>
            <person name="Chang Q."/>
            <person name="Ding S."/>
            <person name="Wang X."/>
            <person name="Zhu J."/>
            <person name="Ruan X."/>
            <person name="Zhao L."/>
            <person name="Wei J."/>
            <person name="Que T."/>
            <person name="Du C."/>
            <person name="Cheng J."/>
            <person name="Dai P."/>
            <person name="Han X."/>
            <person name="Huang E."/>
            <person name="Gao Y."/>
            <person name="Liu J."/>
            <person name="Shao H."/>
            <person name="Ye R."/>
            <person name="Li L."/>
            <person name="Wei W."/>
            <person name="Wang X."/>
            <person name="Wang C."/>
            <person name="Yang T."/>
            <person name="Huo Q."/>
            <person name="Li W."/>
            <person name="Guo W."/>
            <person name="Chen H."/>
            <person name="Zhou L."/>
            <person name="Ni X."/>
            <person name="Tian J."/>
            <person name="Zhou Y."/>
            <person name="Sheng Y."/>
            <person name="Liu T."/>
            <person name="Pan Y."/>
            <person name="Xia L."/>
            <person name="Li J."/>
            <person name="Zhao F."/>
            <person name="Cao W."/>
        </authorList>
    </citation>
    <scope>NUCLEOTIDE SEQUENCE</scope>
    <source>
        <strain evidence="1">Dsil-2018</strain>
    </source>
</reference>
<dbReference type="Proteomes" id="UP000821865">
    <property type="component" value="Chromosome 8"/>
</dbReference>
<evidence type="ECO:0000313" key="2">
    <source>
        <dbReference type="Proteomes" id="UP000821865"/>
    </source>
</evidence>
<organism evidence="1 2">
    <name type="scientific">Dermacentor silvarum</name>
    <name type="common">Tick</name>
    <dbReference type="NCBI Taxonomy" id="543639"/>
    <lineage>
        <taxon>Eukaryota</taxon>
        <taxon>Metazoa</taxon>
        <taxon>Ecdysozoa</taxon>
        <taxon>Arthropoda</taxon>
        <taxon>Chelicerata</taxon>
        <taxon>Arachnida</taxon>
        <taxon>Acari</taxon>
        <taxon>Parasitiformes</taxon>
        <taxon>Ixodida</taxon>
        <taxon>Ixodoidea</taxon>
        <taxon>Ixodidae</taxon>
        <taxon>Rhipicephalinae</taxon>
        <taxon>Dermacentor</taxon>
    </lineage>
</organism>
<gene>
    <name evidence="1" type="ORF">HPB49_009016</name>
</gene>
<keyword evidence="2" id="KW-1185">Reference proteome</keyword>
<proteinExistence type="predicted"/>
<protein>
    <submittedName>
        <fullName evidence="1">Uncharacterized protein</fullName>
    </submittedName>
</protein>
<comment type="caution">
    <text evidence="1">The sequence shown here is derived from an EMBL/GenBank/DDBJ whole genome shotgun (WGS) entry which is preliminary data.</text>
</comment>